<dbReference type="PANTHER" id="PTHR28180:SF2">
    <property type="entry name" value="PEROXISOMAL PROTEIN 2"/>
    <property type="match status" value="1"/>
</dbReference>
<sequence>MSALATSTFLNSLKAFYPTRKGVGSAVNPWYIVAAVAFSASNRPEGVSEVFRYVLQELPLASQLADRCMIAGKLREAIFKSGLISGYPKAINGLKALHEATPEELRETKIQRDTGLSLTEYEKRGDVFWRSVYGDTADNIQVMLNSIYPDMGWFSKTIGYGITYSNFEILSPLETSYALVASLIAGDTPQQIAWHLDGARRGGATLEEAQAVRKIAMEVASHVGVRWQQGVPEIVS</sequence>
<reference evidence="2" key="2">
    <citation type="submission" date="2015-01" db="EMBL/GenBank/DDBJ databases">
        <title>Evolutionary Origins and Diversification of the Mycorrhizal Mutualists.</title>
        <authorList>
            <consortium name="DOE Joint Genome Institute"/>
            <consortium name="Mycorrhizal Genomics Consortium"/>
            <person name="Kohler A."/>
            <person name="Kuo A."/>
            <person name="Nagy L.G."/>
            <person name="Floudas D."/>
            <person name="Copeland A."/>
            <person name="Barry K.W."/>
            <person name="Cichocki N."/>
            <person name="Veneault-Fourrey C."/>
            <person name="LaButti K."/>
            <person name="Lindquist E.A."/>
            <person name="Lipzen A."/>
            <person name="Lundell T."/>
            <person name="Morin E."/>
            <person name="Murat C."/>
            <person name="Riley R."/>
            <person name="Ohm R."/>
            <person name="Sun H."/>
            <person name="Tunlid A."/>
            <person name="Henrissat B."/>
            <person name="Grigoriev I.V."/>
            <person name="Hibbett D.S."/>
            <person name="Martin F."/>
        </authorList>
    </citation>
    <scope>NUCLEOTIDE SEQUENCE [LARGE SCALE GENOMIC DNA]</scope>
    <source>
        <strain evidence="2">LaAM-08-1</strain>
    </source>
</reference>
<evidence type="ECO:0008006" key="3">
    <source>
        <dbReference type="Google" id="ProtNLM"/>
    </source>
</evidence>
<accession>A0A0C9WW07</accession>
<protein>
    <recommendedName>
        <fullName evidence="3">Carboxymuconolactone decarboxylase-like domain-containing protein</fullName>
    </recommendedName>
</protein>
<dbReference type="Proteomes" id="UP000054477">
    <property type="component" value="Unassembled WGS sequence"/>
</dbReference>
<organism evidence="1 2">
    <name type="scientific">Laccaria amethystina LaAM-08-1</name>
    <dbReference type="NCBI Taxonomy" id="1095629"/>
    <lineage>
        <taxon>Eukaryota</taxon>
        <taxon>Fungi</taxon>
        <taxon>Dikarya</taxon>
        <taxon>Basidiomycota</taxon>
        <taxon>Agaricomycotina</taxon>
        <taxon>Agaricomycetes</taxon>
        <taxon>Agaricomycetidae</taxon>
        <taxon>Agaricales</taxon>
        <taxon>Agaricineae</taxon>
        <taxon>Hydnangiaceae</taxon>
        <taxon>Laccaria</taxon>
    </lineage>
</organism>
<name>A0A0C9WW07_9AGAR</name>
<reference evidence="1 2" key="1">
    <citation type="submission" date="2014-04" db="EMBL/GenBank/DDBJ databases">
        <authorList>
            <consortium name="DOE Joint Genome Institute"/>
            <person name="Kuo A."/>
            <person name="Kohler A."/>
            <person name="Nagy L.G."/>
            <person name="Floudas D."/>
            <person name="Copeland A."/>
            <person name="Barry K.W."/>
            <person name="Cichocki N."/>
            <person name="Veneault-Fourrey C."/>
            <person name="LaButti K."/>
            <person name="Lindquist E.A."/>
            <person name="Lipzen A."/>
            <person name="Lundell T."/>
            <person name="Morin E."/>
            <person name="Murat C."/>
            <person name="Sun H."/>
            <person name="Tunlid A."/>
            <person name="Henrissat B."/>
            <person name="Grigoriev I.V."/>
            <person name="Hibbett D.S."/>
            <person name="Martin F."/>
            <person name="Nordberg H.P."/>
            <person name="Cantor M.N."/>
            <person name="Hua S.X."/>
        </authorList>
    </citation>
    <scope>NUCLEOTIDE SEQUENCE [LARGE SCALE GENOMIC DNA]</scope>
    <source>
        <strain evidence="1 2">LaAM-08-1</strain>
    </source>
</reference>
<dbReference type="EMBL" id="KN838576">
    <property type="protein sequence ID" value="KIK03790.1"/>
    <property type="molecule type" value="Genomic_DNA"/>
</dbReference>
<dbReference type="InterPro" id="IPR029032">
    <property type="entry name" value="AhpD-like"/>
</dbReference>
<dbReference type="OrthoDB" id="5537330at2759"/>
<evidence type="ECO:0000313" key="1">
    <source>
        <dbReference type="EMBL" id="KIK03790.1"/>
    </source>
</evidence>
<dbReference type="PANTHER" id="PTHR28180">
    <property type="entry name" value="CONSERVED MITOCHONDRIAL PROTEIN-RELATED"/>
    <property type="match status" value="1"/>
</dbReference>
<dbReference type="HOGENOM" id="CLU_065389_3_1_1"/>
<dbReference type="AlphaFoldDB" id="A0A0C9WW07"/>
<gene>
    <name evidence="1" type="ORF">K443DRAFT_652038</name>
</gene>
<dbReference type="STRING" id="1095629.A0A0C9WW07"/>
<dbReference type="Gene3D" id="1.20.1290.10">
    <property type="entry name" value="AhpD-like"/>
    <property type="match status" value="1"/>
</dbReference>
<dbReference type="InterPro" id="IPR052999">
    <property type="entry name" value="PTS1_Protein"/>
</dbReference>
<proteinExistence type="predicted"/>
<evidence type="ECO:0000313" key="2">
    <source>
        <dbReference type="Proteomes" id="UP000054477"/>
    </source>
</evidence>
<keyword evidence="2" id="KW-1185">Reference proteome</keyword>
<dbReference type="SUPFAM" id="SSF69118">
    <property type="entry name" value="AhpD-like"/>
    <property type="match status" value="1"/>
</dbReference>